<dbReference type="InterPro" id="IPR050634">
    <property type="entry name" value="DNA_Topoisomerase_II"/>
</dbReference>
<organism evidence="7 8">
    <name type="scientific">Daphnia pulex</name>
    <name type="common">Water flea</name>
    <dbReference type="NCBI Taxonomy" id="6669"/>
    <lineage>
        <taxon>Eukaryota</taxon>
        <taxon>Metazoa</taxon>
        <taxon>Ecdysozoa</taxon>
        <taxon>Arthropoda</taxon>
        <taxon>Crustacea</taxon>
        <taxon>Branchiopoda</taxon>
        <taxon>Diplostraca</taxon>
        <taxon>Cladocera</taxon>
        <taxon>Anomopoda</taxon>
        <taxon>Daphniidae</taxon>
        <taxon>Daphnia</taxon>
    </lineage>
</organism>
<dbReference type="KEGG" id="dpx:DAPPUDRAFT_14901"/>
<evidence type="ECO:0000313" key="8">
    <source>
        <dbReference type="Proteomes" id="UP000000305"/>
    </source>
</evidence>
<dbReference type="OrthoDB" id="276498at2759"/>
<evidence type="ECO:0000256" key="2">
    <source>
        <dbReference type="ARBA" id="ARBA00001946"/>
    </source>
</evidence>
<dbReference type="GO" id="GO:0003918">
    <property type="term" value="F:DNA topoisomerase type II (double strand cut, ATP-hydrolyzing) activity"/>
    <property type="evidence" value="ECO:0007669"/>
    <property type="project" value="UniProtKB-EC"/>
</dbReference>
<sequence>SFNICDEEEKITGYRNCFGATIANIFSTYSVLEIISKKQGKRFKQEWRINMTKDNIPEIRTYSGSSFTEITFSFHLGKFEMDALDQDILAVFSRRATEIAACTRGVKVFLNGNLLPISIFKDYVNLCLRVLIINFPSTNSIKKIHHVFQFRGRRIEIAVASSNRGFQQMSFASKYATIKGGR</sequence>
<dbReference type="Gene3D" id="3.30.565.10">
    <property type="entry name" value="Histidine kinase-like ATPase, C-terminal domain"/>
    <property type="match status" value="1"/>
</dbReference>
<accession>E9HBC8</accession>
<dbReference type="InParanoid" id="E9HBC8"/>
<dbReference type="PhylomeDB" id="E9HBC8"/>
<evidence type="ECO:0000256" key="3">
    <source>
        <dbReference type="ARBA" id="ARBA00012895"/>
    </source>
</evidence>
<feature type="non-terminal residue" evidence="7">
    <location>
        <position position="182"/>
    </location>
</feature>
<dbReference type="GO" id="GO:0003677">
    <property type="term" value="F:DNA binding"/>
    <property type="evidence" value="ECO:0007669"/>
    <property type="project" value="UniProtKB-KW"/>
</dbReference>
<dbReference type="Proteomes" id="UP000000305">
    <property type="component" value="Unassembled WGS sequence"/>
</dbReference>
<evidence type="ECO:0000256" key="4">
    <source>
        <dbReference type="ARBA" id="ARBA00023029"/>
    </source>
</evidence>
<comment type="cofactor">
    <cofactor evidence="2">
        <name>Mg(2+)</name>
        <dbReference type="ChEBI" id="CHEBI:18420"/>
    </cofactor>
</comment>
<dbReference type="EC" id="5.6.2.2" evidence="3"/>
<dbReference type="PANTHER" id="PTHR10169">
    <property type="entry name" value="DNA TOPOISOMERASE/GYRASE"/>
    <property type="match status" value="1"/>
</dbReference>
<proteinExistence type="predicted"/>
<keyword evidence="4" id="KW-0799">Topoisomerase</keyword>
<name>E9HBC8_DAPPU</name>
<gene>
    <name evidence="7" type="ORF">DAPPUDRAFT_14901</name>
</gene>
<dbReference type="PANTHER" id="PTHR10169:SF38">
    <property type="entry name" value="DNA TOPOISOMERASE 2"/>
    <property type="match status" value="1"/>
</dbReference>
<dbReference type="SUPFAM" id="SSF55874">
    <property type="entry name" value="ATPase domain of HSP90 chaperone/DNA topoisomerase II/histidine kinase"/>
    <property type="match status" value="1"/>
</dbReference>
<dbReference type="HOGENOM" id="CLU_1412069_0_0_1"/>
<dbReference type="STRING" id="6669.E9HBC8"/>
<dbReference type="InterPro" id="IPR036890">
    <property type="entry name" value="HATPase_C_sf"/>
</dbReference>
<reference evidence="7 8" key="1">
    <citation type="journal article" date="2011" name="Science">
        <title>The ecoresponsive genome of Daphnia pulex.</title>
        <authorList>
            <person name="Colbourne J.K."/>
            <person name="Pfrender M.E."/>
            <person name="Gilbert D."/>
            <person name="Thomas W.K."/>
            <person name="Tucker A."/>
            <person name="Oakley T.H."/>
            <person name="Tokishita S."/>
            <person name="Aerts A."/>
            <person name="Arnold G.J."/>
            <person name="Basu M.K."/>
            <person name="Bauer D.J."/>
            <person name="Caceres C.E."/>
            <person name="Carmel L."/>
            <person name="Casola C."/>
            <person name="Choi J.H."/>
            <person name="Detter J.C."/>
            <person name="Dong Q."/>
            <person name="Dusheyko S."/>
            <person name="Eads B.D."/>
            <person name="Frohlich T."/>
            <person name="Geiler-Samerotte K.A."/>
            <person name="Gerlach D."/>
            <person name="Hatcher P."/>
            <person name="Jogdeo S."/>
            <person name="Krijgsveld J."/>
            <person name="Kriventseva E.V."/>
            <person name="Kultz D."/>
            <person name="Laforsch C."/>
            <person name="Lindquist E."/>
            <person name="Lopez J."/>
            <person name="Manak J.R."/>
            <person name="Muller J."/>
            <person name="Pangilinan J."/>
            <person name="Patwardhan R.P."/>
            <person name="Pitluck S."/>
            <person name="Pritham E.J."/>
            <person name="Rechtsteiner A."/>
            <person name="Rho M."/>
            <person name="Rogozin I.B."/>
            <person name="Sakarya O."/>
            <person name="Salamov A."/>
            <person name="Schaack S."/>
            <person name="Shapiro H."/>
            <person name="Shiga Y."/>
            <person name="Skalitzky C."/>
            <person name="Smith Z."/>
            <person name="Souvorov A."/>
            <person name="Sung W."/>
            <person name="Tang Z."/>
            <person name="Tsuchiya D."/>
            <person name="Tu H."/>
            <person name="Vos H."/>
            <person name="Wang M."/>
            <person name="Wolf Y.I."/>
            <person name="Yamagata H."/>
            <person name="Yamada T."/>
            <person name="Ye Y."/>
            <person name="Shaw J.R."/>
            <person name="Andrews J."/>
            <person name="Crease T.J."/>
            <person name="Tang H."/>
            <person name="Lucas S.M."/>
            <person name="Robertson H.M."/>
            <person name="Bork P."/>
            <person name="Koonin E.V."/>
            <person name="Zdobnov E.M."/>
            <person name="Grigoriev I.V."/>
            <person name="Lynch M."/>
            <person name="Boore J.L."/>
        </authorList>
    </citation>
    <scope>NUCLEOTIDE SEQUENCE [LARGE SCALE GENOMIC DNA]</scope>
</reference>
<evidence type="ECO:0000256" key="6">
    <source>
        <dbReference type="ARBA" id="ARBA00023235"/>
    </source>
</evidence>
<feature type="non-terminal residue" evidence="7">
    <location>
        <position position="1"/>
    </location>
</feature>
<evidence type="ECO:0000256" key="5">
    <source>
        <dbReference type="ARBA" id="ARBA00023125"/>
    </source>
</evidence>
<keyword evidence="8" id="KW-1185">Reference proteome</keyword>
<dbReference type="EMBL" id="GL732615">
    <property type="protein sequence ID" value="EFX70944.1"/>
    <property type="molecule type" value="Genomic_DNA"/>
</dbReference>
<evidence type="ECO:0000256" key="1">
    <source>
        <dbReference type="ARBA" id="ARBA00000185"/>
    </source>
</evidence>
<evidence type="ECO:0000313" key="7">
    <source>
        <dbReference type="EMBL" id="EFX70944.1"/>
    </source>
</evidence>
<dbReference type="AlphaFoldDB" id="E9HBC8"/>
<protein>
    <recommendedName>
        <fullName evidence="3">DNA topoisomerase (ATP-hydrolyzing)</fullName>
        <ecNumber evidence="3">5.6.2.2</ecNumber>
    </recommendedName>
</protein>
<keyword evidence="6" id="KW-0413">Isomerase</keyword>
<dbReference type="eggNOG" id="KOG0355">
    <property type="taxonomic scope" value="Eukaryota"/>
</dbReference>
<comment type="catalytic activity">
    <reaction evidence="1">
        <text>ATP-dependent breakage, passage and rejoining of double-stranded DNA.</text>
        <dbReference type="EC" id="5.6.2.2"/>
    </reaction>
</comment>
<keyword evidence="5" id="KW-0238">DNA-binding</keyword>